<evidence type="ECO:0000313" key="1">
    <source>
        <dbReference type="EMBL" id="MQX06791.1"/>
    </source>
</evidence>
<sequence length="356" mass="39368">MRRIERAVPKTVQRAADPTEIRPKLRFLLSDEAREEGKMMVRNFRGYTLSRATDDTRSQFSAIARHIREGDYPNIAAADALMGGVLIESVEKIAGGFRQPEWMLWRSSWANALADGWPNRMEGAAIFMMTRDERFRPAIVDDETQMLPKTTIDAVHAGGGKISGKDKGWSPSRDEAIFRHYRDYIEYLLDAAGDDDTVRLVENAAVTERYSVYLALKSGKNGGAATIVARKGITPAARAGTTIQIDPTVSKTSLAAALSTEKMMRLARLLLTPGQVDPGVVLEFSEGLGNLPKIPYAEDSESAARSGQWTKPPSLDADLWKRIPHARRRDYIKAMAMGIRRGIHPDETVAELLAAA</sequence>
<protein>
    <submittedName>
        <fullName evidence="1">Uncharacterized protein</fullName>
    </submittedName>
</protein>
<proteinExistence type="predicted"/>
<accession>A0A844A3J8</accession>
<dbReference type="AlphaFoldDB" id="A0A844A3J8"/>
<dbReference type="Proteomes" id="UP000466694">
    <property type="component" value="Unassembled WGS sequence"/>
</dbReference>
<reference evidence="1 2" key="1">
    <citation type="journal article" date="2013" name="Genome Biol.">
        <title>Comparative genomics of the core and accessory genomes of 48 Sinorhizobium strains comprising five genospecies.</title>
        <authorList>
            <person name="Sugawara M."/>
            <person name="Epstein B."/>
            <person name="Badgley B.D."/>
            <person name="Unno T."/>
            <person name="Xu L."/>
            <person name="Reese J."/>
            <person name="Gyaneshwar P."/>
            <person name="Denny R."/>
            <person name="Mudge J."/>
            <person name="Bharti A.K."/>
            <person name="Farmer A.D."/>
            <person name="May G.D."/>
            <person name="Woodward J.E."/>
            <person name="Medigue C."/>
            <person name="Vallenet D."/>
            <person name="Lajus A."/>
            <person name="Rouy Z."/>
            <person name="Martinez-Vaz B."/>
            <person name="Tiffin P."/>
            <person name="Young N.D."/>
            <person name="Sadowsky M.J."/>
        </authorList>
    </citation>
    <scope>NUCLEOTIDE SEQUENCE [LARGE SCALE GENOMIC DNA]</scope>
    <source>
        <strain evidence="1 2">USDA205</strain>
    </source>
</reference>
<dbReference type="RefSeq" id="WP_060563817.1">
    <property type="nucleotide sequence ID" value="NZ_BJNI01000062.1"/>
</dbReference>
<dbReference type="EMBL" id="WISZ01000004">
    <property type="protein sequence ID" value="MQX06791.1"/>
    <property type="molecule type" value="Genomic_DNA"/>
</dbReference>
<gene>
    <name evidence="1" type="ORF">GHK48_00165</name>
</gene>
<name>A0A844A3J8_RHIFR</name>
<evidence type="ECO:0000313" key="2">
    <source>
        <dbReference type="Proteomes" id="UP000466694"/>
    </source>
</evidence>
<comment type="caution">
    <text evidence="1">The sequence shown here is derived from an EMBL/GenBank/DDBJ whole genome shotgun (WGS) entry which is preliminary data.</text>
</comment>
<organism evidence="1 2">
    <name type="scientific">Rhizobium fredii</name>
    <name type="common">Sinorhizobium fredii</name>
    <dbReference type="NCBI Taxonomy" id="380"/>
    <lineage>
        <taxon>Bacteria</taxon>
        <taxon>Pseudomonadati</taxon>
        <taxon>Pseudomonadota</taxon>
        <taxon>Alphaproteobacteria</taxon>
        <taxon>Hyphomicrobiales</taxon>
        <taxon>Rhizobiaceae</taxon>
        <taxon>Sinorhizobium/Ensifer group</taxon>
        <taxon>Sinorhizobium</taxon>
    </lineage>
</organism>